<dbReference type="AlphaFoldDB" id="A0A225VLR6"/>
<dbReference type="EMBL" id="NBNE01004033">
    <property type="protein sequence ID" value="OWZ06282.1"/>
    <property type="molecule type" value="Genomic_DNA"/>
</dbReference>
<sequence length="300" mass="33160">MTPTVPPIDLIDHPEDMGENCKRCSRIHSYVNRVLGRIVQKAGVTERLTSHSFRRGGAQHANGSGLCVQCIFDREAWNMTAMNKAFSYVFNTSAEDHKIARVLVNPRRRSFLLSLDAVDFDTHPKIMSVTLALFVASFGLETARYNVNAPVSRPSWPVEKGFTVNALLIWSSHLTCDPKPTTEKDAGPTKAESTDVTKHPMFLHKTALIEQLIPVNKTFDARLNVMEVSSAKGTHGHQHSRKQLTIQAATNSHPSDDVPLQLRATKTPGPRDTRKSCDCEARQMALQSPIGPTQNGLLAS</sequence>
<accession>A0A225VLR6</accession>
<dbReference type="InterPro" id="IPR011010">
    <property type="entry name" value="DNA_brk_join_enz"/>
</dbReference>
<evidence type="ECO:0000313" key="2">
    <source>
        <dbReference type="EMBL" id="OWZ06282.1"/>
    </source>
</evidence>
<keyword evidence="3" id="KW-1185">Reference proteome</keyword>
<name>A0A225VLR6_9STRA</name>
<evidence type="ECO:0000256" key="1">
    <source>
        <dbReference type="SAM" id="MobiDB-lite"/>
    </source>
</evidence>
<dbReference type="STRING" id="4795.A0A225VLR6"/>
<gene>
    <name evidence="2" type="ORF">PHMEG_00021485</name>
</gene>
<comment type="caution">
    <text evidence="2">The sequence shown here is derived from an EMBL/GenBank/DDBJ whole genome shotgun (WGS) entry which is preliminary data.</text>
</comment>
<feature type="region of interest" description="Disordered" evidence="1">
    <location>
        <begin position="249"/>
        <end position="278"/>
    </location>
</feature>
<feature type="compositionally biased region" description="Basic and acidic residues" evidence="1">
    <location>
        <begin position="269"/>
        <end position="278"/>
    </location>
</feature>
<protein>
    <submittedName>
        <fullName evidence="2">Uncharacterized protein</fullName>
    </submittedName>
</protein>
<proteinExistence type="predicted"/>
<reference evidence="3" key="1">
    <citation type="submission" date="2017-03" db="EMBL/GenBank/DDBJ databases">
        <title>Phytopthora megakarya and P. palmivora, two closely related causual agents of cacao black pod achieved similar genome size and gene model numbers by different mechanisms.</title>
        <authorList>
            <person name="Ali S."/>
            <person name="Shao J."/>
            <person name="Larry D.J."/>
            <person name="Kronmiller B."/>
            <person name="Shen D."/>
            <person name="Strem M.D."/>
            <person name="Melnick R.L."/>
            <person name="Guiltinan M.J."/>
            <person name="Tyler B.M."/>
            <person name="Meinhardt L.W."/>
            <person name="Bailey B.A."/>
        </authorList>
    </citation>
    <scope>NUCLEOTIDE SEQUENCE [LARGE SCALE GENOMIC DNA]</scope>
    <source>
        <strain evidence="3">zdho120</strain>
    </source>
</reference>
<dbReference type="GO" id="GO:0003677">
    <property type="term" value="F:DNA binding"/>
    <property type="evidence" value="ECO:0007669"/>
    <property type="project" value="InterPro"/>
</dbReference>
<organism evidence="2 3">
    <name type="scientific">Phytophthora megakarya</name>
    <dbReference type="NCBI Taxonomy" id="4795"/>
    <lineage>
        <taxon>Eukaryota</taxon>
        <taxon>Sar</taxon>
        <taxon>Stramenopiles</taxon>
        <taxon>Oomycota</taxon>
        <taxon>Peronosporomycetes</taxon>
        <taxon>Peronosporales</taxon>
        <taxon>Peronosporaceae</taxon>
        <taxon>Phytophthora</taxon>
    </lineage>
</organism>
<dbReference type="Proteomes" id="UP000198211">
    <property type="component" value="Unassembled WGS sequence"/>
</dbReference>
<evidence type="ECO:0000313" key="3">
    <source>
        <dbReference type="Proteomes" id="UP000198211"/>
    </source>
</evidence>
<dbReference type="SUPFAM" id="SSF56349">
    <property type="entry name" value="DNA breaking-rejoining enzymes"/>
    <property type="match status" value="1"/>
</dbReference>